<reference evidence="3 4" key="1">
    <citation type="submission" date="2019-02" db="EMBL/GenBank/DDBJ databases">
        <authorList>
            <person name="Manzano-Marin A."/>
            <person name="Manzano-Marin A."/>
        </authorList>
    </citation>
    <scope>NUCLEOTIDE SEQUENCE [LARGE SCALE GENOMIC DNA]</scope>
    <source>
        <strain evidence="3 4">BuCisplendens</strain>
    </source>
</reference>
<dbReference type="HAMAP" id="MF_00274">
    <property type="entry name" value="DNA_YbaB_EbfC"/>
    <property type="match status" value="1"/>
</dbReference>
<comment type="subunit">
    <text evidence="2">Homodimer.</text>
</comment>
<keyword evidence="2" id="KW-0963">Cytoplasm</keyword>
<evidence type="ECO:0000313" key="3">
    <source>
        <dbReference type="EMBL" id="VFP85060.1"/>
    </source>
</evidence>
<accession>A0A451DEJ8</accession>
<dbReference type="EMBL" id="LR217722">
    <property type="protein sequence ID" value="VFP85060.1"/>
    <property type="molecule type" value="Genomic_DNA"/>
</dbReference>
<organism evidence="3 4">
    <name type="scientific">Buchnera aphidicola</name>
    <name type="common">Cinara splendens</name>
    <dbReference type="NCBI Taxonomy" id="2518979"/>
    <lineage>
        <taxon>Bacteria</taxon>
        <taxon>Pseudomonadati</taxon>
        <taxon>Pseudomonadota</taxon>
        <taxon>Gammaproteobacteria</taxon>
        <taxon>Enterobacterales</taxon>
        <taxon>Erwiniaceae</taxon>
        <taxon>Buchnera</taxon>
    </lineage>
</organism>
<dbReference type="Proteomes" id="UP000294413">
    <property type="component" value="Chromosome 1"/>
</dbReference>
<dbReference type="OrthoDB" id="9808738at2"/>
<dbReference type="InterPro" id="IPR004401">
    <property type="entry name" value="YbaB/EbfC"/>
</dbReference>
<evidence type="ECO:0000256" key="1">
    <source>
        <dbReference type="ARBA" id="ARBA00023125"/>
    </source>
</evidence>
<dbReference type="Pfam" id="PF02575">
    <property type="entry name" value="YbaB_DNA_bd"/>
    <property type="match status" value="1"/>
</dbReference>
<dbReference type="InterPro" id="IPR036894">
    <property type="entry name" value="YbaB-like_sf"/>
</dbReference>
<sequence length="108" mass="12339">MYTNEKINEILKQAKNMQKKIEKIQKDINMSNVTGKSGIDLVSIVMNGNYTCKSVIISDELWNENNKKLLQDLITSAINDAVKKITKIQQKKLLLNSEFINPNNKSNK</sequence>
<dbReference type="Gene3D" id="3.30.1310.10">
    <property type="entry name" value="Nucleoid-associated protein YbaB-like domain"/>
    <property type="match status" value="1"/>
</dbReference>
<keyword evidence="1 2" id="KW-0238">DNA-binding</keyword>
<dbReference type="GO" id="GO:0005829">
    <property type="term" value="C:cytosol"/>
    <property type="evidence" value="ECO:0007669"/>
    <property type="project" value="TreeGrafter"/>
</dbReference>
<dbReference type="RefSeq" id="WP_154048985.1">
    <property type="nucleotide sequence ID" value="NZ_LR217722.1"/>
</dbReference>
<dbReference type="GO" id="GO:0003677">
    <property type="term" value="F:DNA binding"/>
    <property type="evidence" value="ECO:0007669"/>
    <property type="project" value="UniProtKB-UniRule"/>
</dbReference>
<comment type="similarity">
    <text evidence="2">Belongs to the YbaB/EbfC family.</text>
</comment>
<dbReference type="GO" id="GO:0043590">
    <property type="term" value="C:bacterial nucleoid"/>
    <property type="evidence" value="ECO:0007669"/>
    <property type="project" value="UniProtKB-UniRule"/>
</dbReference>
<dbReference type="SUPFAM" id="SSF82607">
    <property type="entry name" value="YbaB-like"/>
    <property type="match status" value="1"/>
</dbReference>
<dbReference type="PIRSF" id="PIRSF004555">
    <property type="entry name" value="UCP004555"/>
    <property type="match status" value="1"/>
</dbReference>
<dbReference type="AlphaFoldDB" id="A0A451DEJ8"/>
<evidence type="ECO:0000256" key="2">
    <source>
        <dbReference type="HAMAP-Rule" id="MF_00274"/>
    </source>
</evidence>
<comment type="subcellular location">
    <subcellularLocation>
        <location evidence="2">Cytoplasm</location>
        <location evidence="2">Nucleoid</location>
    </subcellularLocation>
</comment>
<name>A0A451DEJ8_9GAMM</name>
<protein>
    <recommendedName>
        <fullName evidence="2">Nucleoid-associated protein BUCISPPA3004_314</fullName>
    </recommendedName>
</protein>
<evidence type="ECO:0000313" key="4">
    <source>
        <dbReference type="Proteomes" id="UP000294413"/>
    </source>
</evidence>
<gene>
    <name evidence="3" type="primary">ybaB</name>
    <name evidence="3" type="ORF">BUCISPPA3004_314</name>
</gene>
<comment type="function">
    <text evidence="2">Binds to DNA and alters its conformation. May be involved in regulation of gene expression, nucleoid organization and DNA protection.</text>
</comment>
<proteinExistence type="inferred from homology"/>
<dbReference type="PANTHER" id="PTHR33449">
    <property type="entry name" value="NUCLEOID-ASSOCIATED PROTEIN YBAB"/>
    <property type="match status" value="1"/>
</dbReference>
<dbReference type="NCBIfam" id="TIGR00103">
    <property type="entry name" value="DNA_YbaB_EbfC"/>
    <property type="match status" value="1"/>
</dbReference>
<dbReference type="PANTHER" id="PTHR33449:SF1">
    <property type="entry name" value="NUCLEOID-ASSOCIATED PROTEIN YBAB"/>
    <property type="match status" value="1"/>
</dbReference>